<evidence type="ECO:0000313" key="2">
    <source>
        <dbReference type="Proteomes" id="UP000308600"/>
    </source>
</evidence>
<proteinExistence type="predicted"/>
<keyword evidence="2" id="KW-1185">Reference proteome</keyword>
<name>A0ACD3AST3_9AGAR</name>
<gene>
    <name evidence="1" type="ORF">BDN72DRAFT_641225</name>
</gene>
<organism evidence="1 2">
    <name type="scientific">Pluteus cervinus</name>
    <dbReference type="NCBI Taxonomy" id="181527"/>
    <lineage>
        <taxon>Eukaryota</taxon>
        <taxon>Fungi</taxon>
        <taxon>Dikarya</taxon>
        <taxon>Basidiomycota</taxon>
        <taxon>Agaricomycotina</taxon>
        <taxon>Agaricomycetes</taxon>
        <taxon>Agaricomycetidae</taxon>
        <taxon>Agaricales</taxon>
        <taxon>Pluteineae</taxon>
        <taxon>Pluteaceae</taxon>
        <taxon>Pluteus</taxon>
    </lineage>
</organism>
<dbReference type="EMBL" id="ML208339">
    <property type="protein sequence ID" value="TFK69018.1"/>
    <property type="molecule type" value="Genomic_DNA"/>
</dbReference>
<reference evidence="1 2" key="1">
    <citation type="journal article" date="2019" name="Nat. Ecol. Evol.">
        <title>Megaphylogeny resolves global patterns of mushroom evolution.</title>
        <authorList>
            <person name="Varga T."/>
            <person name="Krizsan K."/>
            <person name="Foldi C."/>
            <person name="Dima B."/>
            <person name="Sanchez-Garcia M."/>
            <person name="Sanchez-Ramirez S."/>
            <person name="Szollosi G.J."/>
            <person name="Szarkandi J.G."/>
            <person name="Papp V."/>
            <person name="Albert L."/>
            <person name="Andreopoulos W."/>
            <person name="Angelini C."/>
            <person name="Antonin V."/>
            <person name="Barry K.W."/>
            <person name="Bougher N.L."/>
            <person name="Buchanan P."/>
            <person name="Buyck B."/>
            <person name="Bense V."/>
            <person name="Catcheside P."/>
            <person name="Chovatia M."/>
            <person name="Cooper J."/>
            <person name="Damon W."/>
            <person name="Desjardin D."/>
            <person name="Finy P."/>
            <person name="Geml J."/>
            <person name="Haridas S."/>
            <person name="Hughes K."/>
            <person name="Justo A."/>
            <person name="Karasinski D."/>
            <person name="Kautmanova I."/>
            <person name="Kiss B."/>
            <person name="Kocsube S."/>
            <person name="Kotiranta H."/>
            <person name="LaButti K.M."/>
            <person name="Lechner B.E."/>
            <person name="Liimatainen K."/>
            <person name="Lipzen A."/>
            <person name="Lukacs Z."/>
            <person name="Mihaltcheva S."/>
            <person name="Morgado L.N."/>
            <person name="Niskanen T."/>
            <person name="Noordeloos M.E."/>
            <person name="Ohm R.A."/>
            <person name="Ortiz-Santana B."/>
            <person name="Ovrebo C."/>
            <person name="Racz N."/>
            <person name="Riley R."/>
            <person name="Savchenko A."/>
            <person name="Shiryaev A."/>
            <person name="Soop K."/>
            <person name="Spirin V."/>
            <person name="Szebenyi C."/>
            <person name="Tomsovsky M."/>
            <person name="Tulloss R.E."/>
            <person name="Uehling J."/>
            <person name="Grigoriev I.V."/>
            <person name="Vagvolgyi C."/>
            <person name="Papp T."/>
            <person name="Martin F.M."/>
            <person name="Miettinen O."/>
            <person name="Hibbett D.S."/>
            <person name="Nagy L.G."/>
        </authorList>
    </citation>
    <scope>NUCLEOTIDE SEQUENCE [LARGE SCALE GENOMIC DNA]</scope>
    <source>
        <strain evidence="1 2">NL-1719</strain>
    </source>
</reference>
<accession>A0ACD3AST3</accession>
<evidence type="ECO:0000313" key="1">
    <source>
        <dbReference type="EMBL" id="TFK69018.1"/>
    </source>
</evidence>
<protein>
    <submittedName>
        <fullName evidence="1">Uncharacterized protein</fullName>
    </submittedName>
</protein>
<sequence>MSEQLVNTADAFAVPTEVYRTLFGITDTDRDIVCNHEDDPKLPSPDQDLCSDCRDLCSDCRDLSYEYWHPFLSRWTGSLRTKFDLVPEVVLDLKLERMLQYAIAINELEESGFAPPLGLYPREAVVERLFGMSTSEMDVIAAYCVRKPSPVEVFKWETVVPPYISHRLRRFLTDPWRARDGKDVPYLWDMGIIHRGLAKIFIQAFFDQELDVEEGGQEVKAYAGLMWVPHAIHAKGGIENVVLSEFFQVEEFVSWFRWASEEQWKVGIPSMVETELDGLISQFLTQLTLVDV</sequence>
<dbReference type="Proteomes" id="UP000308600">
    <property type="component" value="Unassembled WGS sequence"/>
</dbReference>